<dbReference type="EMBL" id="CP013748">
    <property type="protein sequence ID" value="ALV44139.1"/>
    <property type="molecule type" value="Genomic_DNA"/>
</dbReference>
<protein>
    <recommendedName>
        <fullName evidence="1">Transposase IS204/IS1001/IS1096/IS1165 DDE domain-containing protein</fullName>
    </recommendedName>
</protein>
<evidence type="ECO:0000313" key="2">
    <source>
        <dbReference type="EMBL" id="ALV41676.1"/>
    </source>
</evidence>
<dbReference type="AlphaFoldDB" id="A0A0U3QRI8"/>
<accession>A0A0U3QRI8</accession>
<dbReference type="InterPro" id="IPR002560">
    <property type="entry name" value="Transposase_DDE"/>
</dbReference>
<evidence type="ECO:0000313" key="3">
    <source>
        <dbReference type="EMBL" id="ALV44139.1"/>
    </source>
</evidence>
<sequence length="64" mass="7223">MVDGRSKQAFKDWLAERPTAWRETVEAVAVLDPFHVARLAGKALDECRRRGQQAIHGHRGRTGL</sequence>
<evidence type="ECO:0000259" key="1">
    <source>
        <dbReference type="Pfam" id="PF01610"/>
    </source>
</evidence>
<dbReference type="KEGG" id="psul:AU252_22910"/>
<dbReference type="Proteomes" id="UP000065151">
    <property type="component" value="Plasmid unnamed"/>
</dbReference>
<reference evidence="3 4" key="1">
    <citation type="submission" date="2015-12" db="EMBL/GenBank/DDBJ databases">
        <authorList>
            <person name="Shamseldin A."/>
            <person name="Moawad H."/>
            <person name="Abd El-Rahim W.M."/>
            <person name="Sadowsky M.J."/>
        </authorList>
    </citation>
    <scope>NUCLEOTIDE SEQUENCE [LARGE SCALE GENOMIC DNA]</scope>
    <source>
        <strain evidence="3 4">Ar51</strain>
        <plasmid evidence="4">Plasmid</plasmid>
        <plasmid evidence="3">unnamed</plasmid>
    </source>
</reference>
<feature type="domain" description="Transposase IS204/IS1001/IS1096/IS1165 DDE" evidence="1">
    <location>
        <begin position="27"/>
        <end position="58"/>
    </location>
</feature>
<dbReference type="STRING" id="121292.AU252_11355"/>
<geneLocation type="plasmid" evidence="3">
    <name>unnamed</name>
</geneLocation>
<organism evidence="3">
    <name type="scientific">Pseudarthrobacter sulfonivorans</name>
    <dbReference type="NCBI Taxonomy" id="121292"/>
    <lineage>
        <taxon>Bacteria</taxon>
        <taxon>Bacillati</taxon>
        <taxon>Actinomycetota</taxon>
        <taxon>Actinomycetes</taxon>
        <taxon>Micrococcales</taxon>
        <taxon>Micrococcaceae</taxon>
        <taxon>Pseudarthrobacter</taxon>
    </lineage>
</organism>
<keyword evidence="3" id="KW-0614">Plasmid</keyword>
<dbReference type="EMBL" id="CP013747">
    <property type="protein sequence ID" value="ALV41676.1"/>
    <property type="molecule type" value="Genomic_DNA"/>
</dbReference>
<dbReference type="Pfam" id="PF01610">
    <property type="entry name" value="DDE_Tnp_ISL3"/>
    <property type="match status" value="1"/>
</dbReference>
<dbReference type="KEGG" id="psul:AU252_11355"/>
<proteinExistence type="predicted"/>
<name>A0A0U3QRI8_9MICC</name>
<gene>
    <name evidence="2" type="ORF">AU252_11355</name>
    <name evidence="3" type="ORF">AU252_22910</name>
</gene>
<dbReference type="Proteomes" id="UP000065151">
    <property type="component" value="Chromosome"/>
</dbReference>
<evidence type="ECO:0000313" key="4">
    <source>
        <dbReference type="Proteomes" id="UP000065151"/>
    </source>
</evidence>